<evidence type="ECO:0000256" key="1">
    <source>
        <dbReference type="ARBA" id="ARBA00022553"/>
    </source>
</evidence>
<dbReference type="InterPro" id="IPR001789">
    <property type="entry name" value="Sig_transdc_resp-reg_receiver"/>
</dbReference>
<comment type="caution">
    <text evidence="4">The sequence shown here is derived from an EMBL/GenBank/DDBJ whole genome shotgun (WGS) entry which is preliminary data.</text>
</comment>
<sequence>MKILLVDDEKHFKNIFSILSGKYNFQFECAENINEAIKLINENNFDLAVIDYSLPDGNGVELNRFIKHNYPGLKTALSTGYTDMVENVANGNFDYYVRKDRIVLFMEKHLNT</sequence>
<keyword evidence="1 2" id="KW-0597">Phosphoprotein</keyword>
<evidence type="ECO:0000313" key="4">
    <source>
        <dbReference type="EMBL" id="TYB33624.1"/>
    </source>
</evidence>
<feature type="domain" description="Response regulatory" evidence="3">
    <location>
        <begin position="2"/>
        <end position="112"/>
    </location>
</feature>
<dbReference type="Pfam" id="PF00072">
    <property type="entry name" value="Response_reg"/>
    <property type="match status" value="1"/>
</dbReference>
<dbReference type="GO" id="GO:0000160">
    <property type="term" value="P:phosphorelay signal transduction system"/>
    <property type="evidence" value="ECO:0007669"/>
    <property type="project" value="InterPro"/>
</dbReference>
<proteinExistence type="predicted"/>
<dbReference type="PANTHER" id="PTHR44591:SF3">
    <property type="entry name" value="RESPONSE REGULATORY DOMAIN-CONTAINING PROTEIN"/>
    <property type="match status" value="1"/>
</dbReference>
<organism evidence="4 5">
    <name type="scientific">Flexistipes sinusarabici</name>
    <dbReference type="NCBI Taxonomy" id="2352"/>
    <lineage>
        <taxon>Bacteria</taxon>
        <taxon>Pseudomonadati</taxon>
        <taxon>Deferribacterota</taxon>
        <taxon>Deferribacteres</taxon>
        <taxon>Deferribacterales</taxon>
        <taxon>Flexistipitaceae</taxon>
        <taxon>Flexistipes</taxon>
    </lineage>
</organism>
<reference evidence="4 5" key="1">
    <citation type="submission" date="2019-08" db="EMBL/GenBank/DDBJ databases">
        <title>Genomic characterization of a novel candidate phylum (ARYD3) from a high temperature, high salinity tertiary oil reservoir in north central Oklahoma, USA.</title>
        <authorList>
            <person name="Youssef N.H."/>
            <person name="Yadav A."/>
            <person name="Elshahed M.S."/>
        </authorList>
    </citation>
    <scope>NUCLEOTIDE SEQUENCE [LARGE SCALE GENOMIC DNA]</scope>
    <source>
        <strain evidence="4">ARYD1</strain>
    </source>
</reference>
<dbReference type="PROSITE" id="PS50110">
    <property type="entry name" value="RESPONSE_REGULATORY"/>
    <property type="match status" value="1"/>
</dbReference>
<evidence type="ECO:0000256" key="2">
    <source>
        <dbReference type="PROSITE-ProRule" id="PRU00169"/>
    </source>
</evidence>
<dbReference type="SUPFAM" id="SSF52172">
    <property type="entry name" value="CheY-like"/>
    <property type="match status" value="1"/>
</dbReference>
<dbReference type="SMART" id="SM00448">
    <property type="entry name" value="REC"/>
    <property type="match status" value="1"/>
</dbReference>
<dbReference type="RefSeq" id="WP_303700893.1">
    <property type="nucleotide sequence ID" value="NZ_VSIV01000124.1"/>
</dbReference>
<feature type="modified residue" description="4-aspartylphosphate" evidence="2">
    <location>
        <position position="51"/>
    </location>
</feature>
<protein>
    <submittedName>
        <fullName evidence="4">Response regulator</fullName>
    </submittedName>
</protein>
<evidence type="ECO:0000313" key="5">
    <source>
        <dbReference type="Proteomes" id="UP000323337"/>
    </source>
</evidence>
<dbReference type="InterPro" id="IPR050595">
    <property type="entry name" value="Bact_response_regulator"/>
</dbReference>
<dbReference type="InterPro" id="IPR011006">
    <property type="entry name" value="CheY-like_superfamily"/>
</dbReference>
<dbReference type="Proteomes" id="UP000323337">
    <property type="component" value="Unassembled WGS sequence"/>
</dbReference>
<dbReference type="PANTHER" id="PTHR44591">
    <property type="entry name" value="STRESS RESPONSE REGULATOR PROTEIN 1"/>
    <property type="match status" value="1"/>
</dbReference>
<name>A0A5D0MIS1_FLESI</name>
<dbReference type="EMBL" id="VSIV01000124">
    <property type="protein sequence ID" value="TYB33624.1"/>
    <property type="molecule type" value="Genomic_DNA"/>
</dbReference>
<dbReference type="CDD" id="cd00156">
    <property type="entry name" value="REC"/>
    <property type="match status" value="1"/>
</dbReference>
<dbReference type="AlphaFoldDB" id="A0A5D0MIS1"/>
<evidence type="ECO:0000259" key="3">
    <source>
        <dbReference type="PROSITE" id="PS50110"/>
    </source>
</evidence>
<dbReference type="Gene3D" id="3.40.50.2300">
    <property type="match status" value="1"/>
</dbReference>
<accession>A0A5D0MIS1</accession>
<gene>
    <name evidence="4" type="ORF">FXF49_05405</name>
</gene>